<dbReference type="InterPro" id="IPR014756">
    <property type="entry name" value="Ig_E-set"/>
</dbReference>
<proteinExistence type="predicted"/>
<dbReference type="EMBL" id="MHLO01000021">
    <property type="protein sequence ID" value="OGZ12281.1"/>
    <property type="molecule type" value="Genomic_DNA"/>
</dbReference>
<dbReference type="Pfam" id="PF01833">
    <property type="entry name" value="TIG"/>
    <property type="match status" value="1"/>
</dbReference>
<protein>
    <recommendedName>
        <fullName evidence="2">IPT/TIG domain-containing protein</fullName>
    </recommendedName>
</protein>
<name>A0A1G2DH42_9BACT</name>
<evidence type="ECO:0000256" key="1">
    <source>
        <dbReference type="SAM" id="MobiDB-lite"/>
    </source>
</evidence>
<accession>A0A1G2DH42</accession>
<dbReference type="Gene3D" id="2.60.40.10">
    <property type="entry name" value="Immunoglobulins"/>
    <property type="match status" value="2"/>
</dbReference>
<dbReference type="Gene3D" id="1.10.101.10">
    <property type="entry name" value="PGBD-like superfamily/PGBD"/>
    <property type="match status" value="1"/>
</dbReference>
<organism evidence="3 4">
    <name type="scientific">Candidatus Lloydbacteria bacterium RIFCSPHIGHO2_02_FULL_54_17</name>
    <dbReference type="NCBI Taxonomy" id="1798664"/>
    <lineage>
        <taxon>Bacteria</taxon>
        <taxon>Candidatus Lloydiibacteriota</taxon>
    </lineage>
</organism>
<gene>
    <name evidence="3" type="ORF">A3C93_04045</name>
</gene>
<dbReference type="InterPro" id="IPR002909">
    <property type="entry name" value="IPT_dom"/>
</dbReference>
<reference evidence="3 4" key="1">
    <citation type="journal article" date="2016" name="Nat. Commun.">
        <title>Thousands of microbial genomes shed light on interconnected biogeochemical processes in an aquifer system.</title>
        <authorList>
            <person name="Anantharaman K."/>
            <person name="Brown C.T."/>
            <person name="Hug L.A."/>
            <person name="Sharon I."/>
            <person name="Castelle C.J."/>
            <person name="Probst A.J."/>
            <person name="Thomas B.C."/>
            <person name="Singh A."/>
            <person name="Wilkins M.J."/>
            <person name="Karaoz U."/>
            <person name="Brodie E.L."/>
            <person name="Williams K.H."/>
            <person name="Hubbard S.S."/>
            <person name="Banfield J.F."/>
        </authorList>
    </citation>
    <scope>NUCLEOTIDE SEQUENCE [LARGE SCALE GENOMIC DNA]</scope>
</reference>
<feature type="compositionally biased region" description="Low complexity" evidence="1">
    <location>
        <begin position="103"/>
        <end position="117"/>
    </location>
</feature>
<dbReference type="SUPFAM" id="SSF81296">
    <property type="entry name" value="E set domains"/>
    <property type="match status" value="1"/>
</dbReference>
<evidence type="ECO:0000313" key="3">
    <source>
        <dbReference type="EMBL" id="OGZ12281.1"/>
    </source>
</evidence>
<evidence type="ECO:0000259" key="2">
    <source>
        <dbReference type="Pfam" id="PF01833"/>
    </source>
</evidence>
<comment type="caution">
    <text evidence="3">The sequence shown here is derived from an EMBL/GenBank/DDBJ whole genome shotgun (WGS) entry which is preliminary data.</text>
</comment>
<sequence length="310" mass="31946">MSGNDVRVLQVLLNNDSRTMVADIGPGSKSLETTYFGTKTTVAVVKFQNLYRSEVLSPAGLTQGTGFVGLFTRTKVLALCDALFTPAPLSASVPQTVATSSGTVTSPATPKSVSVPTVPSPVPSPAGEQLQLNRPDRYVVSPGDRVSIAGSGFSATGNTLHVGAFTISDVAQYTLGTLEVVLPVDAPKGKFDLLVSNTAGESNKSFLVVVEKGTVPPAIGSFSPKSGANGTVVSVTGSGFTKENNEVYFGNKPATGVASSDGKTLTFTLSMGFDGMPLGQSGQSTTTAPIWFYVVNANGISNNGVFTLTF</sequence>
<dbReference type="Proteomes" id="UP000178636">
    <property type="component" value="Unassembled WGS sequence"/>
</dbReference>
<evidence type="ECO:0000313" key="4">
    <source>
        <dbReference type="Proteomes" id="UP000178636"/>
    </source>
</evidence>
<dbReference type="InterPro" id="IPR036366">
    <property type="entry name" value="PGBDSf"/>
</dbReference>
<feature type="domain" description="IPT/TIG" evidence="2">
    <location>
        <begin position="217"/>
        <end position="306"/>
    </location>
</feature>
<dbReference type="InterPro" id="IPR013783">
    <property type="entry name" value="Ig-like_fold"/>
</dbReference>
<feature type="region of interest" description="Disordered" evidence="1">
    <location>
        <begin position="99"/>
        <end position="129"/>
    </location>
</feature>
<dbReference type="STRING" id="1798664.A3C93_04045"/>
<dbReference type="AlphaFoldDB" id="A0A1G2DH42"/>